<organism evidence="2 3">
    <name type="scientific">Phakopsora pachyrhizi</name>
    <name type="common">Asian soybean rust disease fungus</name>
    <dbReference type="NCBI Taxonomy" id="170000"/>
    <lineage>
        <taxon>Eukaryota</taxon>
        <taxon>Fungi</taxon>
        <taxon>Dikarya</taxon>
        <taxon>Basidiomycota</taxon>
        <taxon>Pucciniomycotina</taxon>
        <taxon>Pucciniomycetes</taxon>
        <taxon>Pucciniales</taxon>
        <taxon>Phakopsoraceae</taxon>
        <taxon>Phakopsora</taxon>
    </lineage>
</organism>
<gene>
    <name evidence="2" type="ORF">PPACK8108_LOCUS13878</name>
</gene>
<proteinExistence type="predicted"/>
<comment type="caution">
    <text evidence="2">The sequence shown here is derived from an EMBL/GenBank/DDBJ whole genome shotgun (WGS) entry which is preliminary data.</text>
</comment>
<dbReference type="Proteomes" id="UP001153365">
    <property type="component" value="Unassembled WGS sequence"/>
</dbReference>
<feature type="compositionally biased region" description="Polar residues" evidence="1">
    <location>
        <begin position="62"/>
        <end position="81"/>
    </location>
</feature>
<evidence type="ECO:0000256" key="1">
    <source>
        <dbReference type="SAM" id="MobiDB-lite"/>
    </source>
</evidence>
<dbReference type="AlphaFoldDB" id="A0AAV0B5F3"/>
<evidence type="ECO:0000313" key="2">
    <source>
        <dbReference type="EMBL" id="CAH7681292.1"/>
    </source>
</evidence>
<accession>A0AAV0B5F3</accession>
<name>A0AAV0B5F3_PHAPC</name>
<protein>
    <submittedName>
        <fullName evidence="2">Uncharacterized protein</fullName>
    </submittedName>
</protein>
<sequence length="313" mass="35026">MPSRNVILTATQFLNSNPTSHFHNNQLNLLNFLQQQQHNSSPKSGAFSQNLSLFNEAELNDPSQTAAGVSSRASLTSNPPASATVFHGNTRRPLQQSSPAHQLHGLDDIGGVITIKEHQWLDLDLYHCSRLRKGWEKLLPINQSSSMVTLSKPFPVLQHMQSSYRHLWFTLQTEFESFNRGNFSQIKTGRTKALLDSLSLNSILEWNGLDDSTNTLKLEAAAIFGLLCILEASKPESRAIPEELKDNTSNNVLEGDYTQEPEAFTISQYDELDKTSQSLSIDAKPNRNKSSGPVISKLKKMILNHYQPSINQR</sequence>
<dbReference type="EMBL" id="CALTRL010003503">
    <property type="protein sequence ID" value="CAH7681292.1"/>
    <property type="molecule type" value="Genomic_DNA"/>
</dbReference>
<evidence type="ECO:0000313" key="3">
    <source>
        <dbReference type="Proteomes" id="UP001153365"/>
    </source>
</evidence>
<keyword evidence="3" id="KW-1185">Reference proteome</keyword>
<reference evidence="2" key="1">
    <citation type="submission" date="2022-06" db="EMBL/GenBank/DDBJ databases">
        <authorList>
            <consortium name="SYNGENTA / RWTH Aachen University"/>
        </authorList>
    </citation>
    <scope>NUCLEOTIDE SEQUENCE</scope>
</reference>
<feature type="region of interest" description="Disordered" evidence="1">
    <location>
        <begin position="62"/>
        <end position="101"/>
    </location>
</feature>